<feature type="compositionally biased region" description="Polar residues" evidence="1">
    <location>
        <begin position="113"/>
        <end position="137"/>
    </location>
</feature>
<reference evidence="2 3" key="2">
    <citation type="journal article" date="2013" name="IMA Fungus">
        <title>IMA Genome-F 1: Ceratocystis fimbriata: Draft nuclear genome sequence for the plant pathogen, Ceratocystis fimbriata.</title>
        <authorList>
            <person name="Wilken P.M."/>
            <person name="Steenkamp E.T."/>
            <person name="Wingfield M.J."/>
            <person name="de Beer Z.W."/>
            <person name="Wingfield B.D."/>
        </authorList>
    </citation>
    <scope>NUCLEOTIDE SEQUENCE [LARGE SCALE GENOMIC DNA]</scope>
    <source>
        <strain evidence="2 3">CBS 114723</strain>
    </source>
</reference>
<dbReference type="OrthoDB" id="5366485at2759"/>
<gene>
    <name evidence="2" type="ORF">CFIMG_008503RA00001</name>
</gene>
<feature type="region of interest" description="Disordered" evidence="1">
    <location>
        <begin position="76"/>
        <end position="137"/>
    </location>
</feature>
<comment type="caution">
    <text evidence="2">The sequence shown here is derived from an EMBL/GenBank/DDBJ whole genome shotgun (WGS) entry which is preliminary data.</text>
</comment>
<proteinExistence type="predicted"/>
<evidence type="ECO:0000256" key="1">
    <source>
        <dbReference type="SAM" id="MobiDB-lite"/>
    </source>
</evidence>
<dbReference type="EMBL" id="APWK03000008">
    <property type="protein sequence ID" value="PHH55777.1"/>
    <property type="molecule type" value="Genomic_DNA"/>
</dbReference>
<sequence length="349" mass="37691">MEMHKGRLLSASVAVAAKMARKEMLQRISTTGVLLPVQLGAGTTGASRASSISTRLMQRQWKQSAWFSCMTGAFAHSRRNDSSNDRDSARNKKHATTTTTINTTARSNDNEDTNSSTEPKSNNGNDQNDSFSPAKSNTAESLNLGFIPLQDQADNNPRDLHHKAVHDNLSHNTEQQISWEAMSSDQSYLDFLNKANAPMDSASAGSQPQQASAGYNSGLLLVTPGEDVPPALARVGGLAYTSDADEPFVPVVLKWDETGNKGLPDEDEFIALVHAPPASPVSILDPSEWDGQGHYQTVLDAVREASEGADVRVYRLETSSTRVEYFIVSCEGEGKNARLVGLKALAIES</sequence>
<accession>A0A2C5XHC5</accession>
<name>A0A2C5XHC5_9PEZI</name>
<dbReference type="PANTHER" id="PTHR42093:SF1">
    <property type="match status" value="1"/>
</dbReference>
<keyword evidence="3" id="KW-1185">Reference proteome</keyword>
<dbReference type="AlphaFoldDB" id="A0A2C5XHC5"/>
<protein>
    <submittedName>
        <fullName evidence="2">Uncharacterized protein</fullName>
    </submittedName>
</protein>
<evidence type="ECO:0000313" key="2">
    <source>
        <dbReference type="EMBL" id="PHH55777.1"/>
    </source>
</evidence>
<dbReference type="PANTHER" id="PTHR42093">
    <property type="match status" value="1"/>
</dbReference>
<organism evidence="2 3">
    <name type="scientific">Ceratocystis fimbriata CBS 114723</name>
    <dbReference type="NCBI Taxonomy" id="1035309"/>
    <lineage>
        <taxon>Eukaryota</taxon>
        <taxon>Fungi</taxon>
        <taxon>Dikarya</taxon>
        <taxon>Ascomycota</taxon>
        <taxon>Pezizomycotina</taxon>
        <taxon>Sordariomycetes</taxon>
        <taxon>Hypocreomycetidae</taxon>
        <taxon>Microascales</taxon>
        <taxon>Ceratocystidaceae</taxon>
        <taxon>Ceratocystis</taxon>
    </lineage>
</organism>
<dbReference type="Proteomes" id="UP000222788">
    <property type="component" value="Unassembled WGS sequence"/>
</dbReference>
<feature type="compositionally biased region" description="Basic and acidic residues" evidence="1">
    <location>
        <begin position="78"/>
        <end position="90"/>
    </location>
</feature>
<evidence type="ECO:0000313" key="3">
    <source>
        <dbReference type="Proteomes" id="UP000222788"/>
    </source>
</evidence>
<dbReference type="InterPro" id="IPR056539">
    <property type="entry name" value="NuiA-like"/>
</dbReference>
<dbReference type="Pfam" id="PF23151">
    <property type="entry name" value="NuiA_2"/>
    <property type="match status" value="1"/>
</dbReference>
<reference evidence="2 3" key="1">
    <citation type="journal article" date="2013" name="Fungal Biol.">
        <title>Analysis of microsatellite markers in the genome of the plant pathogen Ceratocystis fimbriata.</title>
        <authorList>
            <person name="Simpson M.C."/>
            <person name="Wilken P.M."/>
            <person name="Coetzee M.P."/>
            <person name="Wingfield M.J."/>
            <person name="Wingfield B.D."/>
        </authorList>
    </citation>
    <scope>NUCLEOTIDE SEQUENCE [LARGE SCALE GENOMIC DNA]</scope>
    <source>
        <strain evidence="2 3">CBS 114723</strain>
    </source>
</reference>